<accession>A0A0F7CPC3</accession>
<reference evidence="4" key="1">
    <citation type="submission" date="2019-08" db="EMBL/GenBank/DDBJ databases">
        <title>Complete genome sequence of a mangrove-derived Streptomyces xiamenensis.</title>
        <authorList>
            <person name="Xu J."/>
        </authorList>
    </citation>
    <scope>NUCLEOTIDE SEQUENCE</scope>
    <source>
        <strain evidence="4">318</strain>
    </source>
</reference>
<dbReference type="PATRIC" id="fig|408015.6.peg.3063"/>
<dbReference type="PANTHER" id="PTHR24320">
    <property type="entry name" value="RETINOL DEHYDROGENASE"/>
    <property type="match status" value="1"/>
</dbReference>
<evidence type="ECO:0000256" key="1">
    <source>
        <dbReference type="ARBA" id="ARBA00006484"/>
    </source>
</evidence>
<name>A0A0F7CPC3_9ACTN</name>
<feature type="region of interest" description="Disordered" evidence="3">
    <location>
        <begin position="125"/>
        <end position="147"/>
    </location>
</feature>
<dbReference type="GO" id="GO:0016491">
    <property type="term" value="F:oxidoreductase activity"/>
    <property type="evidence" value="ECO:0007669"/>
    <property type="project" value="UniProtKB-KW"/>
</dbReference>
<dbReference type="Proteomes" id="UP000034034">
    <property type="component" value="Chromosome"/>
</dbReference>
<organism evidence="4 5">
    <name type="scientific">Streptomyces xiamenensis</name>
    <dbReference type="NCBI Taxonomy" id="408015"/>
    <lineage>
        <taxon>Bacteria</taxon>
        <taxon>Bacillati</taxon>
        <taxon>Actinomycetota</taxon>
        <taxon>Actinomycetes</taxon>
        <taxon>Kitasatosporales</taxon>
        <taxon>Streptomycetaceae</taxon>
        <taxon>Streptomyces</taxon>
    </lineage>
</organism>
<evidence type="ECO:0000313" key="5">
    <source>
        <dbReference type="Proteomes" id="UP000034034"/>
    </source>
</evidence>
<gene>
    <name evidence="4" type="ORF">SXIM_30270</name>
</gene>
<dbReference type="PRINTS" id="PR00081">
    <property type="entry name" value="GDHRDH"/>
</dbReference>
<sequence>MDTLDLQGKLAVVTGGSDGIGLGLAHRLALAGAEVIIPVRKEAKGRAALERIGGNSSLRALDLASLTSVAALADRLNDEGRPIHILINNAAVMTPPPGTPPPMAWNCNSAPTTWGTSPWWPASCRCSSPAAPGSPPSPPWPPPWPGR</sequence>
<dbReference type="HOGENOM" id="CLU_010194_44_9_11"/>
<dbReference type="STRING" id="408015.SXIM_30270"/>
<comment type="similarity">
    <text evidence="1">Belongs to the short-chain dehydrogenases/reductases (SDR) family.</text>
</comment>
<keyword evidence="2" id="KW-0560">Oxidoreductase</keyword>
<proteinExistence type="inferred from homology"/>
<evidence type="ECO:0000313" key="4">
    <source>
        <dbReference type="EMBL" id="AKG44411.1"/>
    </source>
</evidence>
<dbReference type="InterPro" id="IPR036291">
    <property type="entry name" value="NAD(P)-bd_dom_sf"/>
</dbReference>
<dbReference type="AlphaFoldDB" id="A0A0F7CPC3"/>
<evidence type="ECO:0000256" key="2">
    <source>
        <dbReference type="ARBA" id="ARBA00023002"/>
    </source>
</evidence>
<dbReference type="KEGG" id="sxi:SXIM_30270"/>
<dbReference type="InterPro" id="IPR002347">
    <property type="entry name" value="SDR_fam"/>
</dbReference>
<dbReference type="Gene3D" id="3.40.50.720">
    <property type="entry name" value="NAD(P)-binding Rossmann-like Domain"/>
    <property type="match status" value="1"/>
</dbReference>
<keyword evidence="5" id="KW-1185">Reference proteome</keyword>
<dbReference type="EMBL" id="CP009922">
    <property type="protein sequence ID" value="AKG44411.1"/>
    <property type="molecule type" value="Genomic_DNA"/>
</dbReference>
<protein>
    <submittedName>
        <fullName evidence="4">Short-chain dehydrogenase/reductase SDR</fullName>
    </submittedName>
</protein>
<evidence type="ECO:0000256" key="3">
    <source>
        <dbReference type="SAM" id="MobiDB-lite"/>
    </source>
</evidence>
<dbReference type="SUPFAM" id="SSF51735">
    <property type="entry name" value="NAD(P)-binding Rossmann-fold domains"/>
    <property type="match status" value="1"/>
</dbReference>
<dbReference type="Pfam" id="PF00106">
    <property type="entry name" value="adh_short"/>
    <property type="match status" value="1"/>
</dbReference>
<dbReference type="PANTHER" id="PTHR24320:SF148">
    <property type="entry name" value="NAD(P)-BINDING ROSSMANN-FOLD SUPERFAMILY PROTEIN"/>
    <property type="match status" value="1"/>
</dbReference>
<feature type="compositionally biased region" description="Pro residues" evidence="3">
    <location>
        <begin position="132"/>
        <end position="147"/>
    </location>
</feature>